<dbReference type="InterPro" id="IPR029062">
    <property type="entry name" value="Class_I_gatase-like"/>
</dbReference>
<dbReference type="PANTHER" id="PTHR11550:SF0">
    <property type="entry name" value="CTP SYNTHASE-RELATED"/>
    <property type="match status" value="1"/>
</dbReference>
<dbReference type="InterPro" id="IPR033828">
    <property type="entry name" value="GATase1_CTP_Synthase"/>
</dbReference>
<keyword evidence="4 9" id="KW-0547">Nucleotide-binding</keyword>
<keyword evidence="14" id="KW-1185">Reference proteome</keyword>
<evidence type="ECO:0000256" key="9">
    <source>
        <dbReference type="RuleBase" id="RU810713"/>
    </source>
</evidence>
<comment type="similarity">
    <text evidence="2 9">Belongs to the CTP synthase family.</text>
</comment>
<dbReference type="AlphaFoldDB" id="A0A8C1QEE0"/>
<feature type="domain" description="CTP synthase N-terminal" evidence="12">
    <location>
        <begin position="17"/>
        <end position="162"/>
    </location>
</feature>
<comment type="function">
    <text evidence="9">Catalyzes the ATP-dependent amination of UTP to CTP with either L-glutamine or ammonia as the source of nitrogen.</text>
</comment>
<protein>
    <recommendedName>
        <fullName evidence="9">CTP synthase</fullName>
        <ecNumber evidence="9">6.3.4.2</ecNumber>
    </recommendedName>
    <alternativeName>
        <fullName evidence="9">UTP--ammonia ligase</fullName>
    </alternativeName>
</protein>
<dbReference type="GO" id="GO:0005524">
    <property type="term" value="F:ATP binding"/>
    <property type="evidence" value="ECO:0007669"/>
    <property type="project" value="UniProtKB-KW"/>
</dbReference>
<dbReference type="GO" id="GO:0042802">
    <property type="term" value="F:identical protein binding"/>
    <property type="evidence" value="ECO:0007669"/>
    <property type="project" value="TreeGrafter"/>
</dbReference>
<dbReference type="SUPFAM" id="SSF52317">
    <property type="entry name" value="Class I glutamine amidotransferase-like"/>
    <property type="match status" value="1"/>
</dbReference>
<dbReference type="GO" id="GO:0005737">
    <property type="term" value="C:cytoplasm"/>
    <property type="evidence" value="ECO:0007669"/>
    <property type="project" value="TreeGrafter"/>
</dbReference>
<comment type="pathway">
    <text evidence="1 9">Pyrimidine metabolism; CTP biosynthesis via de novo pathway; CTP from UDP: step 2/2.</text>
</comment>
<dbReference type="Ensembl" id="ENSCCRT00010037031.1">
    <property type="protein sequence ID" value="ENSCCRP00010033763.1"/>
    <property type="gene ID" value="ENSCCRG00010014151.1"/>
</dbReference>
<proteinExistence type="inferred from homology"/>
<evidence type="ECO:0000313" key="13">
    <source>
        <dbReference type="Ensembl" id="ENSCCRP00010033763.1"/>
    </source>
</evidence>
<dbReference type="PANTHER" id="PTHR11550">
    <property type="entry name" value="CTP SYNTHASE"/>
    <property type="match status" value="1"/>
</dbReference>
<dbReference type="GO" id="GO:0019856">
    <property type="term" value="P:pyrimidine nucleobase biosynthetic process"/>
    <property type="evidence" value="ECO:0007669"/>
    <property type="project" value="TreeGrafter"/>
</dbReference>
<feature type="domain" description="CTP synthase N-terminal" evidence="12">
    <location>
        <begin position="181"/>
        <end position="265"/>
    </location>
</feature>
<comment type="catalytic activity">
    <reaction evidence="8 9">
        <text>UTP + L-glutamine + ATP + H2O = CTP + L-glutamate + ADP + phosphate + 2 H(+)</text>
        <dbReference type="Rhea" id="RHEA:26426"/>
        <dbReference type="ChEBI" id="CHEBI:15377"/>
        <dbReference type="ChEBI" id="CHEBI:15378"/>
        <dbReference type="ChEBI" id="CHEBI:29985"/>
        <dbReference type="ChEBI" id="CHEBI:30616"/>
        <dbReference type="ChEBI" id="CHEBI:37563"/>
        <dbReference type="ChEBI" id="CHEBI:43474"/>
        <dbReference type="ChEBI" id="CHEBI:46398"/>
        <dbReference type="ChEBI" id="CHEBI:58359"/>
        <dbReference type="ChEBI" id="CHEBI:456216"/>
        <dbReference type="EC" id="6.3.4.2"/>
    </reaction>
</comment>
<evidence type="ECO:0000256" key="2">
    <source>
        <dbReference type="ARBA" id="ARBA00007533"/>
    </source>
</evidence>
<dbReference type="CDD" id="cd01746">
    <property type="entry name" value="GATase1_CTP_Synthase"/>
    <property type="match status" value="1"/>
</dbReference>
<dbReference type="InterPro" id="IPR017456">
    <property type="entry name" value="CTP_synthase_N"/>
</dbReference>
<dbReference type="Pfam" id="PF06418">
    <property type="entry name" value="CTP_synth_N"/>
    <property type="match status" value="2"/>
</dbReference>
<evidence type="ECO:0000256" key="3">
    <source>
        <dbReference type="ARBA" id="ARBA00022598"/>
    </source>
</evidence>
<feature type="region of interest" description="Disordered" evidence="10">
    <location>
        <begin position="557"/>
        <end position="586"/>
    </location>
</feature>
<reference evidence="13" key="1">
    <citation type="submission" date="2025-08" db="UniProtKB">
        <authorList>
            <consortium name="Ensembl"/>
        </authorList>
    </citation>
    <scope>IDENTIFICATION</scope>
</reference>
<evidence type="ECO:0000256" key="1">
    <source>
        <dbReference type="ARBA" id="ARBA00005171"/>
    </source>
</evidence>
<dbReference type="NCBIfam" id="TIGR00337">
    <property type="entry name" value="PyrG"/>
    <property type="match status" value="1"/>
</dbReference>
<keyword evidence="3 9" id="KW-0436">Ligase</keyword>
<dbReference type="InterPro" id="IPR027417">
    <property type="entry name" value="P-loop_NTPase"/>
</dbReference>
<evidence type="ECO:0000256" key="7">
    <source>
        <dbReference type="ARBA" id="ARBA00022975"/>
    </source>
</evidence>
<dbReference type="GO" id="GO:0097268">
    <property type="term" value="C:cytoophidium"/>
    <property type="evidence" value="ECO:0007669"/>
    <property type="project" value="TreeGrafter"/>
</dbReference>
<evidence type="ECO:0000256" key="6">
    <source>
        <dbReference type="ARBA" id="ARBA00022962"/>
    </source>
</evidence>
<keyword evidence="6 9" id="KW-0315">Glutamine amidotransferase</keyword>
<evidence type="ECO:0000313" key="14">
    <source>
        <dbReference type="Proteomes" id="UP000694427"/>
    </source>
</evidence>
<accession>A0A8C1QEE0</accession>
<evidence type="ECO:0000256" key="4">
    <source>
        <dbReference type="ARBA" id="ARBA00022741"/>
    </source>
</evidence>
<keyword evidence="5 9" id="KW-0067">ATP-binding</keyword>
<evidence type="ECO:0000256" key="8">
    <source>
        <dbReference type="ARBA" id="ARBA00047781"/>
    </source>
</evidence>
<keyword evidence="7 9" id="KW-0665">Pyrimidine biosynthesis</keyword>
<dbReference type="CDD" id="cd03113">
    <property type="entry name" value="CTPS_N"/>
    <property type="match status" value="1"/>
</dbReference>
<dbReference type="Pfam" id="PF00117">
    <property type="entry name" value="GATase"/>
    <property type="match status" value="1"/>
</dbReference>
<dbReference type="EC" id="6.3.4.2" evidence="9"/>
<evidence type="ECO:0000256" key="5">
    <source>
        <dbReference type="ARBA" id="ARBA00022840"/>
    </source>
</evidence>
<dbReference type="GO" id="GO:0003883">
    <property type="term" value="F:CTP synthase activity"/>
    <property type="evidence" value="ECO:0007669"/>
    <property type="project" value="UniProtKB-UniRule"/>
</dbReference>
<dbReference type="InterPro" id="IPR004468">
    <property type="entry name" value="CTP_synthase"/>
</dbReference>
<name>A0A8C1QEE0_CYPCA</name>
<dbReference type="Gene3D" id="3.40.50.300">
    <property type="entry name" value="P-loop containing nucleotide triphosphate hydrolases"/>
    <property type="match status" value="2"/>
</dbReference>
<organism evidence="13 14">
    <name type="scientific">Cyprinus carpio</name>
    <name type="common">Common carp</name>
    <dbReference type="NCBI Taxonomy" id="7962"/>
    <lineage>
        <taxon>Eukaryota</taxon>
        <taxon>Metazoa</taxon>
        <taxon>Chordata</taxon>
        <taxon>Craniata</taxon>
        <taxon>Vertebrata</taxon>
        <taxon>Euteleostomi</taxon>
        <taxon>Actinopterygii</taxon>
        <taxon>Neopterygii</taxon>
        <taxon>Teleostei</taxon>
        <taxon>Ostariophysi</taxon>
        <taxon>Cypriniformes</taxon>
        <taxon>Cyprinidae</taxon>
        <taxon>Cyprininae</taxon>
        <taxon>Cyprinus</taxon>
    </lineage>
</organism>
<feature type="domain" description="Glutamine amidotransferase" evidence="11">
    <location>
        <begin position="304"/>
        <end position="534"/>
    </location>
</feature>
<dbReference type="Proteomes" id="UP000694427">
    <property type="component" value="Unplaced"/>
</dbReference>
<dbReference type="NCBIfam" id="NF003792">
    <property type="entry name" value="PRK05380.1"/>
    <property type="match status" value="1"/>
</dbReference>
<evidence type="ECO:0000259" key="12">
    <source>
        <dbReference type="Pfam" id="PF06418"/>
    </source>
</evidence>
<dbReference type="FunFam" id="3.40.50.300:FF:004756">
    <property type="entry name" value="CTP synthase"/>
    <property type="match status" value="1"/>
</dbReference>
<dbReference type="SUPFAM" id="SSF52540">
    <property type="entry name" value="P-loop containing nucleoside triphosphate hydrolases"/>
    <property type="match status" value="1"/>
</dbReference>
<dbReference type="Gene3D" id="3.40.50.880">
    <property type="match status" value="1"/>
</dbReference>
<dbReference type="InterPro" id="IPR017926">
    <property type="entry name" value="GATASE"/>
</dbReference>
<evidence type="ECO:0000259" key="11">
    <source>
        <dbReference type="Pfam" id="PF00117"/>
    </source>
</evidence>
<reference evidence="13" key="2">
    <citation type="submission" date="2025-09" db="UniProtKB">
        <authorList>
            <consortium name="Ensembl"/>
        </authorList>
    </citation>
    <scope>IDENTIFICATION</scope>
</reference>
<dbReference type="UniPathway" id="UPA00159">
    <property type="reaction ID" value="UER00277"/>
</dbReference>
<dbReference type="FunFam" id="3.40.50.880:FF:000005">
    <property type="entry name" value="CTP synthase"/>
    <property type="match status" value="1"/>
</dbReference>
<dbReference type="GO" id="GO:0044210">
    <property type="term" value="P:'de novo' CTP biosynthetic process"/>
    <property type="evidence" value="ECO:0007669"/>
    <property type="project" value="UniProtKB-UniRule"/>
</dbReference>
<evidence type="ECO:0000256" key="10">
    <source>
        <dbReference type="SAM" id="MobiDB-lite"/>
    </source>
</evidence>
<sequence length="586" mass="66195">LWFPCLWFVQRVVGSMKYILVTGGVISGIGKGIIASSVGTILKSCGLHVTAIKIDPYINIDAGTFSPYEHGEVFVLDDGGEVDLDLGNYERFLDIRLTKDNNLTTGKIYQSVINKERRGDYLGKTVQVVPHITDAIQDWVMRQAKVPVDDDDVEPQVCVIEVRQELLDASFDSIEEREFLATGEQKTKPTQNSVRELRGLGLSPDLIMCRCSTPLDNSVKEKISMFCHVEPEQVICVHDVSSIYRVPLLLENQGVVGYFCRRLNLPIETKPRKMLAKWKEMSDRSDRLLEQCSIALVGKYTKFSDSYASVIKALEHSALAISHKLEVKYVDSADLEASRLQEEPVRYHEAWQKLSRRCKHSLNVPGGFGVRGTEGKIQAISWARKQKKPFLGVCLGMQLAVCEFARNMLDWKDANSTEFDPETEHPVVIDMPEHNPGQMGGTMRLGKRRTIFKTKNSILRKLYGDVDHVEERHRHRFEVNPELTQHFEEKGFRFVGQDVEGERMEVIELDDHPYFVGVQYHPEFTSRPIKPSPPYLGLLLAAAGRLPGYLQKGCRLSPRETYSDGSGSSSPDSEIADLKLHSLAQE</sequence>
<dbReference type="PROSITE" id="PS51273">
    <property type="entry name" value="GATASE_TYPE_1"/>
    <property type="match status" value="1"/>
</dbReference>
<feature type="compositionally biased region" description="Low complexity" evidence="10">
    <location>
        <begin position="563"/>
        <end position="573"/>
    </location>
</feature>